<dbReference type="InterPro" id="IPR029058">
    <property type="entry name" value="AB_hydrolase_fold"/>
</dbReference>
<sequence>MLCAALAPWAIAVICIAVVFFAVAAYALGCYLGFYFIIVKPPVVSADRPNPLMGEDFAAFVKKTQEDAVIMKKLRSEPVEVVTRDGLTLRGEFYRAAEPSDITIVCLHGYNSNAYGDYATRGLSYLHSGYNVLLANHRHHGKSDGKYIGFGVLDRHDVLKWSEAAAKLVPGGKIFISGVSMGGATAMQCACLALTPDVKGIIEDCGYTTVREEVEYLAKKMFGFVPKLTIKFIEFYMRKIAGYGMSEADSREAVRHSKVPMLFIHGSDDEFVPTFMGKECYEACTAPKELVLIEGAGHAQSYFKDAAKCAEAVDAFISRYK</sequence>
<dbReference type="AlphaFoldDB" id="A0A940DGM2"/>
<reference evidence="3" key="1">
    <citation type="submission" date="2020-10" db="EMBL/GenBank/DDBJ databases">
        <authorList>
            <person name="Gilroy R."/>
        </authorList>
    </citation>
    <scope>NUCLEOTIDE SEQUENCE</scope>
    <source>
        <strain evidence="3">517</strain>
    </source>
</reference>
<accession>A0A940DGM2</accession>
<keyword evidence="1" id="KW-0812">Transmembrane</keyword>
<dbReference type="SUPFAM" id="SSF53474">
    <property type="entry name" value="alpha/beta-Hydrolases"/>
    <property type="match status" value="1"/>
</dbReference>
<dbReference type="Pfam" id="PF12146">
    <property type="entry name" value="Hydrolase_4"/>
    <property type="match status" value="1"/>
</dbReference>
<name>A0A940DGM2_9FIRM</name>
<feature type="transmembrane region" description="Helical" evidence="1">
    <location>
        <begin position="6"/>
        <end position="38"/>
    </location>
</feature>
<dbReference type="InterPro" id="IPR022742">
    <property type="entry name" value="Hydrolase_4"/>
</dbReference>
<keyword evidence="3" id="KW-0378">Hydrolase</keyword>
<evidence type="ECO:0000259" key="2">
    <source>
        <dbReference type="Pfam" id="PF12146"/>
    </source>
</evidence>
<dbReference type="EMBL" id="JADINF010000059">
    <property type="protein sequence ID" value="MBO8423843.1"/>
    <property type="molecule type" value="Genomic_DNA"/>
</dbReference>
<keyword evidence="1" id="KW-1133">Transmembrane helix</keyword>
<evidence type="ECO:0000256" key="1">
    <source>
        <dbReference type="SAM" id="Phobius"/>
    </source>
</evidence>
<dbReference type="Gene3D" id="3.40.50.1820">
    <property type="entry name" value="alpha/beta hydrolase"/>
    <property type="match status" value="1"/>
</dbReference>
<dbReference type="PANTHER" id="PTHR43358:SF4">
    <property type="entry name" value="ALPHA_BETA HYDROLASE FOLD-1 DOMAIN-CONTAINING PROTEIN"/>
    <property type="match status" value="1"/>
</dbReference>
<evidence type="ECO:0000313" key="4">
    <source>
        <dbReference type="Proteomes" id="UP000727857"/>
    </source>
</evidence>
<reference evidence="3" key="2">
    <citation type="journal article" date="2021" name="PeerJ">
        <title>Extensive microbial diversity within the chicken gut microbiome revealed by metagenomics and culture.</title>
        <authorList>
            <person name="Gilroy R."/>
            <person name="Ravi A."/>
            <person name="Getino M."/>
            <person name="Pursley I."/>
            <person name="Horton D.L."/>
            <person name="Alikhan N.F."/>
            <person name="Baker D."/>
            <person name="Gharbi K."/>
            <person name="Hall N."/>
            <person name="Watson M."/>
            <person name="Adriaenssens E.M."/>
            <person name="Foster-Nyarko E."/>
            <person name="Jarju S."/>
            <person name="Secka A."/>
            <person name="Antonio M."/>
            <person name="Oren A."/>
            <person name="Chaudhuri R.R."/>
            <person name="La Ragione R."/>
            <person name="Hildebrand F."/>
            <person name="Pallen M.J."/>
        </authorList>
    </citation>
    <scope>NUCLEOTIDE SEQUENCE</scope>
    <source>
        <strain evidence="3">517</strain>
    </source>
</reference>
<gene>
    <name evidence="3" type="ORF">IAB16_02290</name>
</gene>
<comment type="caution">
    <text evidence="3">The sequence shown here is derived from an EMBL/GenBank/DDBJ whole genome shotgun (WGS) entry which is preliminary data.</text>
</comment>
<organism evidence="3 4">
    <name type="scientific">Candidatus Stercoripulliclostridium pullicola</name>
    <dbReference type="NCBI Taxonomy" id="2840953"/>
    <lineage>
        <taxon>Bacteria</taxon>
        <taxon>Bacillati</taxon>
        <taxon>Bacillota</taxon>
        <taxon>Clostridia</taxon>
        <taxon>Eubacteriales</taxon>
        <taxon>Candidatus Stercoripulliclostridium</taxon>
    </lineage>
</organism>
<proteinExistence type="predicted"/>
<evidence type="ECO:0000313" key="3">
    <source>
        <dbReference type="EMBL" id="MBO8423843.1"/>
    </source>
</evidence>
<dbReference type="GO" id="GO:0016787">
    <property type="term" value="F:hydrolase activity"/>
    <property type="evidence" value="ECO:0007669"/>
    <property type="project" value="UniProtKB-KW"/>
</dbReference>
<dbReference type="PANTHER" id="PTHR43358">
    <property type="entry name" value="ALPHA/BETA-HYDROLASE"/>
    <property type="match status" value="1"/>
</dbReference>
<feature type="domain" description="Serine aminopeptidase S33" evidence="2">
    <location>
        <begin position="101"/>
        <end position="218"/>
    </location>
</feature>
<dbReference type="InterPro" id="IPR052920">
    <property type="entry name" value="DNA-binding_regulatory"/>
</dbReference>
<protein>
    <submittedName>
        <fullName evidence="3">Alpha/beta hydrolase</fullName>
    </submittedName>
</protein>
<keyword evidence="1" id="KW-0472">Membrane</keyword>
<dbReference type="Proteomes" id="UP000727857">
    <property type="component" value="Unassembled WGS sequence"/>
</dbReference>